<evidence type="ECO:0000313" key="13">
    <source>
        <dbReference type="EMBL" id="SHI84077.1"/>
    </source>
</evidence>
<feature type="region of interest" description="Disordered" evidence="12">
    <location>
        <begin position="41"/>
        <end position="60"/>
    </location>
</feature>
<keyword evidence="5" id="KW-0963">Cytoplasm</keyword>
<keyword evidence="7 13" id="KW-0808">Transferase</keyword>
<evidence type="ECO:0000256" key="10">
    <source>
        <dbReference type="ARBA" id="ARBA00031323"/>
    </source>
</evidence>
<name>A0A1M6EEW9_9ACTN</name>
<gene>
    <name evidence="13" type="ORF">SAMN05421803_102262</name>
</gene>
<organism evidence="13 14">
    <name type="scientific">Nocardiopsis flavescens</name>
    <dbReference type="NCBI Taxonomy" id="758803"/>
    <lineage>
        <taxon>Bacteria</taxon>
        <taxon>Bacillati</taxon>
        <taxon>Actinomycetota</taxon>
        <taxon>Actinomycetes</taxon>
        <taxon>Streptosporangiales</taxon>
        <taxon>Nocardiopsidaceae</taxon>
        <taxon>Nocardiopsis</taxon>
    </lineage>
</organism>
<dbReference type="GO" id="GO:0004719">
    <property type="term" value="F:protein-L-isoaspartate (D-aspartate) O-methyltransferase activity"/>
    <property type="evidence" value="ECO:0007669"/>
    <property type="project" value="UniProtKB-EC"/>
</dbReference>
<dbReference type="Gene3D" id="3.40.50.150">
    <property type="entry name" value="Vaccinia Virus protein VP39"/>
    <property type="match status" value="1"/>
</dbReference>
<evidence type="ECO:0000256" key="4">
    <source>
        <dbReference type="ARBA" id="ARBA00013346"/>
    </source>
</evidence>
<dbReference type="GO" id="GO:0032259">
    <property type="term" value="P:methylation"/>
    <property type="evidence" value="ECO:0007669"/>
    <property type="project" value="UniProtKB-KW"/>
</dbReference>
<evidence type="ECO:0000313" key="14">
    <source>
        <dbReference type="Proteomes" id="UP000184452"/>
    </source>
</evidence>
<dbReference type="AlphaFoldDB" id="A0A1M6EEW9"/>
<evidence type="ECO:0000256" key="12">
    <source>
        <dbReference type="SAM" id="MobiDB-lite"/>
    </source>
</evidence>
<reference evidence="13 14" key="1">
    <citation type="submission" date="2016-11" db="EMBL/GenBank/DDBJ databases">
        <authorList>
            <person name="Jaros S."/>
            <person name="Januszkiewicz K."/>
            <person name="Wedrychowicz H."/>
        </authorList>
    </citation>
    <scope>NUCLEOTIDE SEQUENCE [LARGE SCALE GENOMIC DNA]</scope>
    <source>
        <strain evidence="13 14">CGMCC 4.5723</strain>
    </source>
</reference>
<dbReference type="PANTHER" id="PTHR11579:SF0">
    <property type="entry name" value="PROTEIN-L-ISOASPARTATE(D-ASPARTATE) O-METHYLTRANSFERASE"/>
    <property type="match status" value="1"/>
</dbReference>
<evidence type="ECO:0000256" key="8">
    <source>
        <dbReference type="ARBA" id="ARBA00022691"/>
    </source>
</evidence>
<dbReference type="EMBL" id="FQZK01000002">
    <property type="protein sequence ID" value="SHI84077.1"/>
    <property type="molecule type" value="Genomic_DNA"/>
</dbReference>
<evidence type="ECO:0000256" key="1">
    <source>
        <dbReference type="ARBA" id="ARBA00004496"/>
    </source>
</evidence>
<dbReference type="STRING" id="758803.SAMN05421803_102262"/>
<dbReference type="InterPro" id="IPR000682">
    <property type="entry name" value="PCMT"/>
</dbReference>
<dbReference type="InterPro" id="IPR029063">
    <property type="entry name" value="SAM-dependent_MTases_sf"/>
</dbReference>
<evidence type="ECO:0000256" key="3">
    <source>
        <dbReference type="ARBA" id="ARBA00011890"/>
    </source>
</evidence>
<keyword evidence="8" id="KW-0949">S-adenosyl-L-methionine</keyword>
<dbReference type="SUPFAM" id="SSF53335">
    <property type="entry name" value="S-adenosyl-L-methionine-dependent methyltransferases"/>
    <property type="match status" value="1"/>
</dbReference>
<comment type="subcellular location">
    <subcellularLocation>
        <location evidence="1">Cytoplasm</location>
    </subcellularLocation>
</comment>
<protein>
    <recommendedName>
        <fullName evidence="4">Protein-L-isoaspartate O-methyltransferase</fullName>
        <ecNumber evidence="3">2.1.1.77</ecNumber>
    </recommendedName>
    <alternativeName>
        <fullName evidence="11">L-isoaspartyl protein carboxyl methyltransferase</fullName>
    </alternativeName>
    <alternativeName>
        <fullName evidence="9">Protein L-isoaspartyl methyltransferase</fullName>
    </alternativeName>
    <alternativeName>
        <fullName evidence="10">Protein-beta-aspartate methyltransferase</fullName>
    </alternativeName>
</protein>
<keyword evidence="14" id="KW-1185">Reference proteome</keyword>
<dbReference type="OrthoDB" id="4035289at2"/>
<evidence type="ECO:0000256" key="7">
    <source>
        <dbReference type="ARBA" id="ARBA00022679"/>
    </source>
</evidence>
<evidence type="ECO:0000256" key="5">
    <source>
        <dbReference type="ARBA" id="ARBA00022490"/>
    </source>
</evidence>
<dbReference type="Pfam" id="PF01135">
    <property type="entry name" value="PCMT"/>
    <property type="match status" value="1"/>
</dbReference>
<sequence length="438" mass="46645">MSLFILTQNERPCNGLKTLIGSGPRRTESVHLEIPDTVRSAAAERPRTRNRTPPGGPVVPVTSLSDDLVGGLLARGLLPAQWRPAFESVPRHLFVPDRFEGGGGALQDRDGDEDGWLRAAYADSPVLEPPGPGEEDAGGPRSWLCSPSLAAELLTAARATQGMQVLEVGSGSGYCAGLLARRLGEDAVTVVERGAAQSERVRVRLASTGLEPRVVTGPGWSEQAPRDRVLSFAPVDRIPCAWIRRCQPGGRILVPWGDVSGQYALADLGVGADGTARGRFSRLRGNGGRHDGAGHWRRLSRSLRPEADLPVRGSELGRAELLDASAAFAAGLLLPGVGRAVRHGSGPVLYLCLVDADTGSWALVRAPVEPGGEGSEVRQKGPRYLADELERAHGLWREAGRPAPDRFGLTVTADRQTAWLDDESTVLHVSPPPRGVEP</sequence>
<dbReference type="GO" id="GO:0005737">
    <property type="term" value="C:cytoplasm"/>
    <property type="evidence" value="ECO:0007669"/>
    <property type="project" value="UniProtKB-SubCell"/>
</dbReference>
<dbReference type="PANTHER" id="PTHR11579">
    <property type="entry name" value="PROTEIN-L-ISOASPARTATE O-METHYLTRANSFERASE"/>
    <property type="match status" value="1"/>
</dbReference>
<proteinExistence type="inferred from homology"/>
<evidence type="ECO:0000256" key="6">
    <source>
        <dbReference type="ARBA" id="ARBA00022603"/>
    </source>
</evidence>
<dbReference type="EC" id="2.1.1.77" evidence="3"/>
<evidence type="ECO:0000256" key="11">
    <source>
        <dbReference type="ARBA" id="ARBA00031350"/>
    </source>
</evidence>
<evidence type="ECO:0000256" key="9">
    <source>
        <dbReference type="ARBA" id="ARBA00030757"/>
    </source>
</evidence>
<comment type="similarity">
    <text evidence="2">Belongs to the methyltransferase superfamily. L-isoaspartyl/D-aspartyl protein methyltransferase family.</text>
</comment>
<dbReference type="Proteomes" id="UP000184452">
    <property type="component" value="Unassembled WGS sequence"/>
</dbReference>
<evidence type="ECO:0000256" key="2">
    <source>
        <dbReference type="ARBA" id="ARBA00005369"/>
    </source>
</evidence>
<accession>A0A1M6EEW9</accession>
<keyword evidence="6 13" id="KW-0489">Methyltransferase</keyword>